<dbReference type="AlphaFoldDB" id="A0A445GVS5"/>
<evidence type="ECO:0000313" key="3">
    <source>
        <dbReference type="Proteomes" id="UP000289340"/>
    </source>
</evidence>
<accession>A0A445GVS5</accession>
<evidence type="ECO:0000313" key="2">
    <source>
        <dbReference type="EMBL" id="RZB65293.1"/>
    </source>
</evidence>
<evidence type="ECO:0000259" key="1">
    <source>
        <dbReference type="Pfam" id="PF14111"/>
    </source>
</evidence>
<comment type="caution">
    <text evidence="2">The sequence shown here is derived from an EMBL/GenBank/DDBJ whole genome shotgun (WGS) entry which is preliminary data.</text>
</comment>
<gene>
    <name evidence="2" type="ORF">D0Y65_041371</name>
</gene>
<organism evidence="2 3">
    <name type="scientific">Glycine soja</name>
    <name type="common">Wild soybean</name>
    <dbReference type="NCBI Taxonomy" id="3848"/>
    <lineage>
        <taxon>Eukaryota</taxon>
        <taxon>Viridiplantae</taxon>
        <taxon>Streptophyta</taxon>
        <taxon>Embryophyta</taxon>
        <taxon>Tracheophyta</taxon>
        <taxon>Spermatophyta</taxon>
        <taxon>Magnoliopsida</taxon>
        <taxon>eudicotyledons</taxon>
        <taxon>Gunneridae</taxon>
        <taxon>Pentapetalae</taxon>
        <taxon>rosids</taxon>
        <taxon>fabids</taxon>
        <taxon>Fabales</taxon>
        <taxon>Fabaceae</taxon>
        <taxon>Papilionoideae</taxon>
        <taxon>50 kb inversion clade</taxon>
        <taxon>NPAAA clade</taxon>
        <taxon>indigoferoid/millettioid clade</taxon>
        <taxon>Phaseoleae</taxon>
        <taxon>Glycine</taxon>
        <taxon>Glycine subgen. Soja</taxon>
    </lineage>
</organism>
<name>A0A445GVS5_GLYSO</name>
<reference evidence="2 3" key="1">
    <citation type="submission" date="2018-09" db="EMBL/GenBank/DDBJ databases">
        <title>A high-quality reference genome of wild soybean provides a powerful tool to mine soybean genomes.</title>
        <authorList>
            <person name="Xie M."/>
            <person name="Chung C.Y.L."/>
            <person name="Li M.-W."/>
            <person name="Wong F.-L."/>
            <person name="Chan T.-F."/>
            <person name="Lam H.-M."/>
        </authorList>
    </citation>
    <scope>NUCLEOTIDE SEQUENCE [LARGE SCALE GENOMIC DNA]</scope>
    <source>
        <strain evidence="3">cv. W05</strain>
        <tissue evidence="2">Hypocotyl of etiolated seedlings</tissue>
    </source>
</reference>
<sequence>MKTEEGDTSSKEMSYLSSLLSTNFFVGSDVPYLSMEEDQRDGDKMSKDKSEEEKDFISCPIVNILDSECVVWCAPWKGSLVVHVLRKTVGFKMLEYKLQQGWAQYGKIRIVDMPDYYYLVQFTSEKDYRHALFEGSWMVADHDVVV</sequence>
<dbReference type="InterPro" id="IPR025558">
    <property type="entry name" value="DUF4283"/>
</dbReference>
<proteinExistence type="predicted"/>
<dbReference type="Pfam" id="PF14111">
    <property type="entry name" value="DUF4283"/>
    <property type="match status" value="1"/>
</dbReference>
<dbReference type="EMBL" id="QZWG01000015">
    <property type="protein sequence ID" value="RZB65293.1"/>
    <property type="molecule type" value="Genomic_DNA"/>
</dbReference>
<keyword evidence="3" id="KW-1185">Reference proteome</keyword>
<feature type="domain" description="DUF4283" evidence="1">
    <location>
        <begin position="76"/>
        <end position="142"/>
    </location>
</feature>
<protein>
    <recommendedName>
        <fullName evidence="1">DUF4283 domain-containing protein</fullName>
    </recommendedName>
</protein>
<dbReference type="Proteomes" id="UP000289340">
    <property type="component" value="Chromosome 15"/>
</dbReference>